<gene>
    <name evidence="7 10" type="primary">glgA</name>
    <name evidence="10" type="ORF">SELSPUOL_02615</name>
</gene>
<dbReference type="InterPro" id="IPR011835">
    <property type="entry name" value="GS/SS"/>
</dbReference>
<evidence type="ECO:0000256" key="1">
    <source>
        <dbReference type="ARBA" id="ARBA00001478"/>
    </source>
</evidence>
<dbReference type="HAMAP" id="MF_00484">
    <property type="entry name" value="Glycogen_synth"/>
    <property type="match status" value="1"/>
</dbReference>
<feature type="domain" description="Starch synthase catalytic" evidence="9">
    <location>
        <begin position="21"/>
        <end position="256"/>
    </location>
</feature>
<dbReference type="AlphaFoldDB" id="C9LYQ4"/>
<dbReference type="Proteomes" id="UP000003505">
    <property type="component" value="Unassembled WGS sequence"/>
</dbReference>
<dbReference type="PANTHER" id="PTHR45825">
    <property type="entry name" value="GRANULE-BOUND STARCH SYNTHASE 1, CHLOROPLASTIC/AMYLOPLASTIC"/>
    <property type="match status" value="1"/>
</dbReference>
<evidence type="ECO:0000313" key="11">
    <source>
        <dbReference type="Proteomes" id="UP000003505"/>
    </source>
</evidence>
<comment type="pathway">
    <text evidence="7">Glycan biosynthesis; glycogen biosynthesis.</text>
</comment>
<evidence type="ECO:0000259" key="9">
    <source>
        <dbReference type="Pfam" id="PF08323"/>
    </source>
</evidence>
<evidence type="ECO:0000256" key="7">
    <source>
        <dbReference type="HAMAP-Rule" id="MF_00484"/>
    </source>
</evidence>
<dbReference type="Pfam" id="PF08323">
    <property type="entry name" value="Glyco_transf_5"/>
    <property type="match status" value="1"/>
</dbReference>
<comment type="caution">
    <text evidence="10">The sequence shown here is derived from an EMBL/GenBank/DDBJ whole genome shotgun (WGS) entry which is preliminary data.</text>
</comment>
<dbReference type="SUPFAM" id="SSF53756">
    <property type="entry name" value="UDP-Glycosyltransferase/glycogen phosphorylase"/>
    <property type="match status" value="1"/>
</dbReference>
<accession>C9LYQ4</accession>
<dbReference type="UniPathway" id="UPA00164"/>
<dbReference type="STRING" id="546271.Selsp_2026"/>
<evidence type="ECO:0000256" key="6">
    <source>
        <dbReference type="ARBA" id="ARBA00023056"/>
    </source>
</evidence>
<dbReference type="InterPro" id="IPR013534">
    <property type="entry name" value="Starch_synth_cat_dom"/>
</dbReference>
<dbReference type="NCBIfam" id="NF001898">
    <property type="entry name" value="PRK00654.1-1"/>
    <property type="match status" value="1"/>
</dbReference>
<feature type="domain" description="Glycosyl transferase family 1" evidence="8">
    <location>
        <begin position="313"/>
        <end position="466"/>
    </location>
</feature>
<keyword evidence="6 7" id="KW-0320">Glycogen biosynthesis</keyword>
<evidence type="ECO:0000313" key="10">
    <source>
        <dbReference type="EMBL" id="EEX76004.1"/>
    </source>
</evidence>
<dbReference type="CDD" id="cd03791">
    <property type="entry name" value="GT5_Glycogen_synthase_DULL1-like"/>
    <property type="match status" value="1"/>
</dbReference>
<comment type="catalytic activity">
    <reaction evidence="1 7">
        <text>[(1-&gt;4)-alpha-D-glucosyl](n) + ADP-alpha-D-glucose = [(1-&gt;4)-alpha-D-glucosyl](n+1) + ADP + H(+)</text>
        <dbReference type="Rhea" id="RHEA:18189"/>
        <dbReference type="Rhea" id="RHEA-COMP:9584"/>
        <dbReference type="Rhea" id="RHEA-COMP:9587"/>
        <dbReference type="ChEBI" id="CHEBI:15378"/>
        <dbReference type="ChEBI" id="CHEBI:15444"/>
        <dbReference type="ChEBI" id="CHEBI:57498"/>
        <dbReference type="ChEBI" id="CHEBI:456216"/>
        <dbReference type="EC" id="2.4.1.21"/>
    </reaction>
</comment>
<evidence type="ECO:0000259" key="8">
    <source>
        <dbReference type="Pfam" id="PF00534"/>
    </source>
</evidence>
<dbReference type="Pfam" id="PF00534">
    <property type="entry name" value="Glycos_transf_1"/>
    <property type="match status" value="1"/>
</dbReference>
<evidence type="ECO:0000256" key="2">
    <source>
        <dbReference type="ARBA" id="ARBA00002764"/>
    </source>
</evidence>
<keyword evidence="4 7" id="KW-0328">Glycosyltransferase</keyword>
<keyword evidence="5 7" id="KW-0808">Transferase</keyword>
<dbReference type="InterPro" id="IPR001296">
    <property type="entry name" value="Glyco_trans_1"/>
</dbReference>
<evidence type="ECO:0000256" key="3">
    <source>
        <dbReference type="ARBA" id="ARBA00010281"/>
    </source>
</evidence>
<dbReference type="EC" id="2.4.1.21" evidence="7"/>
<dbReference type="EMBL" id="ACKP02000055">
    <property type="protein sequence ID" value="EEX76004.1"/>
    <property type="molecule type" value="Genomic_DNA"/>
</dbReference>
<dbReference type="eggNOG" id="COG0297">
    <property type="taxonomic scope" value="Bacteria"/>
</dbReference>
<dbReference type="PANTHER" id="PTHR45825:SF11">
    <property type="entry name" value="ALPHA AMYLASE DOMAIN-CONTAINING PROTEIN"/>
    <property type="match status" value="1"/>
</dbReference>
<name>C9LYQ4_SELS3</name>
<dbReference type="GO" id="GO:0005978">
    <property type="term" value="P:glycogen biosynthetic process"/>
    <property type="evidence" value="ECO:0007669"/>
    <property type="project" value="UniProtKB-UniRule"/>
</dbReference>
<sequence>MVRCGAGAGSPAEEKGVHIMRVLYVAAEAVPFAKTGGLADVAGSLPKELVKQGVDIRVVMPKFGKISAEYIDKMEHLYDGTLNVAWRDKFVGVDRLVMDGVTYYFIDNEEYFYREGFYGYDDDAERFSFFARAVLNLLEAMDFWPDIIHANDWHAGLVPVLLKLEHMGDARYEKIRTIYTIHNLKYQGVFPKNVMQDVLGLDWKYFTNGDLEFYDAVNFMKGGLTYADYISTVSRTYAEEIQYEYFGEMLDGLLRKRSADIYGIVNGLDYEVYNPATDKAIYETFDITSIDRKIDNKVALQKQLGLPVNRQIPMVALVSRLVPPKGLDLIVRVMDEILQHEDIQFVVLGTGDKVYEDWFKGLAWRFPSKVSANIRFSNELAQRIYAGATVFLMPSNYEPCGIGQLIAMRYGTIPVVRETGGLKDTVTQFSNKTGEGTGYLFSNYNAHEMMYAVKRAIRECSTLEIWQKIVKNAMQADFSWKKSAGEYKALYEKLLAK</sequence>
<dbReference type="GO" id="GO:0009011">
    <property type="term" value="F:alpha-1,4-glucan glucosyltransferase (ADP-glucose donor) activity"/>
    <property type="evidence" value="ECO:0007669"/>
    <property type="project" value="UniProtKB-UniRule"/>
</dbReference>
<evidence type="ECO:0000256" key="4">
    <source>
        <dbReference type="ARBA" id="ARBA00022676"/>
    </source>
</evidence>
<dbReference type="Gene3D" id="3.40.50.2000">
    <property type="entry name" value="Glycogen Phosphorylase B"/>
    <property type="match status" value="2"/>
</dbReference>
<reference evidence="10 11" key="1">
    <citation type="submission" date="2009-09" db="EMBL/GenBank/DDBJ databases">
        <authorList>
            <person name="Weinstock G."/>
            <person name="Sodergren E."/>
            <person name="Clifton S."/>
            <person name="Fulton L."/>
            <person name="Fulton B."/>
            <person name="Courtney L."/>
            <person name="Fronick C."/>
            <person name="Harrison M."/>
            <person name="Strong C."/>
            <person name="Farmer C."/>
            <person name="Delahaunty K."/>
            <person name="Markovic C."/>
            <person name="Hall O."/>
            <person name="Minx P."/>
            <person name="Tomlinson C."/>
            <person name="Mitreva M."/>
            <person name="Nelson J."/>
            <person name="Hou S."/>
            <person name="Wollam A."/>
            <person name="Pepin K.H."/>
            <person name="Johnson M."/>
            <person name="Bhonagiri V."/>
            <person name="Nash W.E."/>
            <person name="Warren W."/>
            <person name="Chinwalla A."/>
            <person name="Mardis E.R."/>
            <person name="Wilson R.K."/>
        </authorList>
    </citation>
    <scope>NUCLEOTIDE SEQUENCE [LARGE SCALE GENOMIC DNA]</scope>
    <source>
        <strain evidence="11">ATCC 35185 / DSM 20758 / VPI D19B-28</strain>
    </source>
</reference>
<dbReference type="GO" id="GO:0004373">
    <property type="term" value="F:alpha-1,4-glucan glucosyltransferase (UDP-glucose donor) activity"/>
    <property type="evidence" value="ECO:0007669"/>
    <property type="project" value="InterPro"/>
</dbReference>
<feature type="binding site" evidence="7">
    <location>
        <position position="34"/>
    </location>
    <ligand>
        <name>ADP-alpha-D-glucose</name>
        <dbReference type="ChEBI" id="CHEBI:57498"/>
    </ligand>
</feature>
<dbReference type="NCBIfam" id="NF001899">
    <property type="entry name" value="PRK00654.1-2"/>
    <property type="match status" value="1"/>
</dbReference>
<comment type="function">
    <text evidence="2 7">Synthesizes alpha-1,4-glucan chains using ADP-glucose.</text>
</comment>
<comment type="similarity">
    <text evidence="3 7">Belongs to the glycosyltransferase 1 family. Bacterial/plant glycogen synthase subfamily.</text>
</comment>
<protein>
    <recommendedName>
        <fullName evidence="7">Glycogen synthase</fullName>
        <ecNumber evidence="7">2.4.1.21</ecNumber>
    </recommendedName>
    <alternativeName>
        <fullName evidence="7">Starch [bacterial glycogen] synthase</fullName>
    </alternativeName>
</protein>
<evidence type="ECO:0000256" key="5">
    <source>
        <dbReference type="ARBA" id="ARBA00022679"/>
    </source>
</evidence>
<organism evidence="10 11">
    <name type="scientific">Selenomonas sputigena (strain ATCC 35185 / DSM 20758 / CCUG 44933 / VPI D19B-28)</name>
    <dbReference type="NCBI Taxonomy" id="546271"/>
    <lineage>
        <taxon>Bacteria</taxon>
        <taxon>Bacillati</taxon>
        <taxon>Bacillota</taxon>
        <taxon>Negativicutes</taxon>
        <taxon>Selenomonadales</taxon>
        <taxon>Selenomonadaceae</taxon>
        <taxon>Selenomonas</taxon>
    </lineage>
</organism>
<proteinExistence type="inferred from homology"/>
<dbReference type="NCBIfam" id="TIGR02095">
    <property type="entry name" value="glgA"/>
    <property type="match status" value="1"/>
</dbReference>